<keyword evidence="7 11" id="KW-0573">Peptidoglycan synthesis</keyword>
<feature type="transmembrane region" description="Helical" evidence="11">
    <location>
        <begin position="182"/>
        <end position="202"/>
    </location>
</feature>
<evidence type="ECO:0000313" key="12">
    <source>
        <dbReference type="EMBL" id="SMB92658.1"/>
    </source>
</evidence>
<sequence>MLSRRFWRNLDYSLVFVVFAILSIGLVVLDSAATSITPNPGYYVKKQIVWILLGLLGMGLVLCLDYQHLRRYYYFFYVLNLALLASVLVIGSEAKGAQRWIALGPFIFQPSEFSKLIIIITLARLLEIRQGRLNRFRDLLVPALHVGVPMLLIFKQPDLGTALVFMAIFGGMLYVGGVNSRLFFGLAVGGAVAVVLLFYAHFHWGLPLPLEEYQVKRLVVMLNPYNDGEGGRGAGYHLIQSQVAIGSGGLWGKGLYHGSQVQYNFLPEHHTDFIFAVVGEELGFFRSLGILGLYFYLLYRMVRIASQAKDYFGALLVTGVCSMFAFHLLVNVGMTIGVMPVTGIPLPLFSYGGSSMLTNLLALGIVLNVYLRRQKIVF</sequence>
<evidence type="ECO:0000256" key="10">
    <source>
        <dbReference type="ARBA" id="ARBA00023316"/>
    </source>
</evidence>
<feature type="transmembrane region" description="Helical" evidence="11">
    <location>
        <begin position="348"/>
        <end position="371"/>
    </location>
</feature>
<feature type="transmembrane region" description="Helical" evidence="11">
    <location>
        <begin position="159"/>
        <end position="175"/>
    </location>
</feature>
<dbReference type="UniPathway" id="UPA00219"/>
<dbReference type="InterPro" id="IPR018365">
    <property type="entry name" value="Cell_cycle_FtsW-rel_CS"/>
</dbReference>
<dbReference type="GO" id="GO:0009252">
    <property type="term" value="P:peptidoglycan biosynthetic process"/>
    <property type="evidence" value="ECO:0007669"/>
    <property type="project" value="UniProtKB-UniRule"/>
</dbReference>
<dbReference type="Pfam" id="PF01098">
    <property type="entry name" value="FTSW_RODA_SPOVE"/>
    <property type="match status" value="1"/>
</dbReference>
<dbReference type="InterPro" id="IPR011923">
    <property type="entry name" value="RodA/MrdB"/>
</dbReference>
<name>A0A1W1VH22_9FIRM</name>
<dbReference type="GO" id="GO:0071555">
    <property type="term" value="P:cell wall organization"/>
    <property type="evidence" value="ECO:0007669"/>
    <property type="project" value="UniProtKB-KW"/>
</dbReference>
<dbReference type="STRING" id="698762.SAMN00808754_0685"/>
<dbReference type="HAMAP" id="MF_02079">
    <property type="entry name" value="PGT_RodA"/>
    <property type="match status" value="1"/>
</dbReference>
<feature type="transmembrane region" description="Helical" evidence="11">
    <location>
        <begin position="311"/>
        <end position="336"/>
    </location>
</feature>
<reference evidence="12 13" key="1">
    <citation type="submission" date="2017-04" db="EMBL/GenBank/DDBJ databases">
        <authorList>
            <person name="Afonso C.L."/>
            <person name="Miller P.J."/>
            <person name="Scott M.A."/>
            <person name="Spackman E."/>
            <person name="Goraichik I."/>
            <person name="Dimitrov K.M."/>
            <person name="Suarez D.L."/>
            <person name="Swayne D.E."/>
        </authorList>
    </citation>
    <scope>NUCLEOTIDE SEQUENCE [LARGE SCALE GENOMIC DNA]</scope>
    <source>
        <strain evidence="12 13">ToBE</strain>
    </source>
</reference>
<dbReference type="InterPro" id="IPR001182">
    <property type="entry name" value="FtsW/RodA"/>
</dbReference>
<comment type="catalytic activity">
    <reaction evidence="11">
        <text>[GlcNAc-(1-&gt;4)-Mur2Ac(oyl-L-Ala-gamma-D-Glu-L-Lys-D-Ala-D-Ala)](n)-di-trans,octa-cis-undecaprenyl diphosphate + beta-D-GlcNAc-(1-&gt;4)-Mur2Ac(oyl-L-Ala-gamma-D-Glu-L-Lys-D-Ala-D-Ala)-di-trans,octa-cis-undecaprenyl diphosphate = [GlcNAc-(1-&gt;4)-Mur2Ac(oyl-L-Ala-gamma-D-Glu-L-Lys-D-Ala-D-Ala)](n+1)-di-trans,octa-cis-undecaprenyl diphosphate + di-trans,octa-cis-undecaprenyl diphosphate + H(+)</text>
        <dbReference type="Rhea" id="RHEA:23708"/>
        <dbReference type="Rhea" id="RHEA-COMP:9602"/>
        <dbReference type="Rhea" id="RHEA-COMP:9603"/>
        <dbReference type="ChEBI" id="CHEBI:15378"/>
        <dbReference type="ChEBI" id="CHEBI:58405"/>
        <dbReference type="ChEBI" id="CHEBI:60033"/>
        <dbReference type="ChEBI" id="CHEBI:78435"/>
        <dbReference type="EC" id="2.4.99.28"/>
    </reaction>
</comment>
<feature type="transmembrane region" description="Helical" evidence="11">
    <location>
        <begin position="135"/>
        <end position="153"/>
    </location>
</feature>
<keyword evidence="6 11" id="KW-0133">Cell shape</keyword>
<dbReference type="EMBL" id="LT838272">
    <property type="protein sequence ID" value="SMB92658.1"/>
    <property type="molecule type" value="Genomic_DNA"/>
</dbReference>
<comment type="subcellular location">
    <subcellularLocation>
        <location evidence="11">Cell membrane</location>
        <topology evidence="11">Multi-pass membrane protein</topology>
    </subcellularLocation>
    <subcellularLocation>
        <location evidence="1">Membrane</location>
        <topology evidence="1">Multi-pass membrane protein</topology>
    </subcellularLocation>
</comment>
<evidence type="ECO:0000256" key="4">
    <source>
        <dbReference type="ARBA" id="ARBA00022679"/>
    </source>
</evidence>
<dbReference type="GO" id="GO:0032153">
    <property type="term" value="C:cell division site"/>
    <property type="evidence" value="ECO:0007669"/>
    <property type="project" value="TreeGrafter"/>
</dbReference>
<dbReference type="PANTHER" id="PTHR30474">
    <property type="entry name" value="CELL CYCLE PROTEIN"/>
    <property type="match status" value="1"/>
</dbReference>
<dbReference type="GO" id="GO:0051301">
    <property type="term" value="P:cell division"/>
    <property type="evidence" value="ECO:0007669"/>
    <property type="project" value="InterPro"/>
</dbReference>
<keyword evidence="9 11" id="KW-0472">Membrane</keyword>
<feature type="transmembrane region" description="Helical" evidence="11">
    <location>
        <begin position="48"/>
        <end position="66"/>
    </location>
</feature>
<evidence type="ECO:0000256" key="1">
    <source>
        <dbReference type="ARBA" id="ARBA00004141"/>
    </source>
</evidence>
<evidence type="ECO:0000256" key="7">
    <source>
        <dbReference type="ARBA" id="ARBA00022984"/>
    </source>
</evidence>
<dbReference type="PROSITE" id="PS00428">
    <property type="entry name" value="FTSW_RODA_SPOVE"/>
    <property type="match status" value="1"/>
</dbReference>
<evidence type="ECO:0000256" key="11">
    <source>
        <dbReference type="HAMAP-Rule" id="MF_02079"/>
    </source>
</evidence>
<evidence type="ECO:0000313" key="13">
    <source>
        <dbReference type="Proteomes" id="UP000192569"/>
    </source>
</evidence>
<dbReference type="EC" id="2.4.99.28" evidence="11"/>
<dbReference type="GO" id="GO:0008955">
    <property type="term" value="F:peptidoglycan glycosyltransferase activity"/>
    <property type="evidence" value="ECO:0007669"/>
    <property type="project" value="UniProtKB-UniRule"/>
</dbReference>
<evidence type="ECO:0000256" key="5">
    <source>
        <dbReference type="ARBA" id="ARBA00022692"/>
    </source>
</evidence>
<keyword evidence="8 11" id="KW-1133">Transmembrane helix</keyword>
<proteinExistence type="inferred from homology"/>
<dbReference type="GO" id="GO:0008360">
    <property type="term" value="P:regulation of cell shape"/>
    <property type="evidence" value="ECO:0007669"/>
    <property type="project" value="UniProtKB-KW"/>
</dbReference>
<feature type="transmembrane region" description="Helical" evidence="11">
    <location>
        <begin position="100"/>
        <end position="123"/>
    </location>
</feature>
<feature type="transmembrane region" description="Helical" evidence="11">
    <location>
        <begin position="12"/>
        <end position="36"/>
    </location>
</feature>
<dbReference type="NCBIfam" id="TIGR02210">
    <property type="entry name" value="rodA_shape"/>
    <property type="match status" value="1"/>
</dbReference>
<keyword evidence="13" id="KW-1185">Reference proteome</keyword>
<comment type="pathway">
    <text evidence="11">Cell wall biogenesis; peptidoglycan biosynthesis.</text>
</comment>
<keyword evidence="5 11" id="KW-0812">Transmembrane</keyword>
<protein>
    <recommendedName>
        <fullName evidence="11">Peptidoglycan glycosyltransferase RodA</fullName>
        <shortName evidence="11">PGT</shortName>
        <ecNumber evidence="11">2.4.99.28</ecNumber>
    </recommendedName>
    <alternativeName>
        <fullName evidence="11">Cell elongation protein RodA</fullName>
    </alternativeName>
    <alternativeName>
        <fullName evidence="11">Cell wall polymerase</fullName>
    </alternativeName>
    <alternativeName>
        <fullName evidence="11">Peptidoglycan polymerase</fullName>
        <shortName evidence="11">PG polymerase</shortName>
    </alternativeName>
</protein>
<feature type="transmembrane region" description="Helical" evidence="11">
    <location>
        <begin position="273"/>
        <end position="299"/>
    </location>
</feature>
<evidence type="ECO:0000256" key="3">
    <source>
        <dbReference type="ARBA" id="ARBA00022676"/>
    </source>
</evidence>
<gene>
    <name evidence="11" type="primary">rodA</name>
    <name evidence="12" type="ORF">SAMN00808754_0685</name>
</gene>
<comment type="function">
    <text evidence="11">Peptidoglycan polymerase that is essential for cell wall elongation.</text>
</comment>
<dbReference type="GO" id="GO:0005886">
    <property type="term" value="C:plasma membrane"/>
    <property type="evidence" value="ECO:0007669"/>
    <property type="project" value="UniProtKB-SubCell"/>
</dbReference>
<keyword evidence="3 11" id="KW-0328">Glycosyltransferase</keyword>
<dbReference type="RefSeq" id="WP_084664052.1">
    <property type="nucleotide sequence ID" value="NZ_LT838272.1"/>
</dbReference>
<dbReference type="OrthoDB" id="9812661at2"/>
<dbReference type="GO" id="GO:0015648">
    <property type="term" value="F:lipid-linked peptidoglycan transporter activity"/>
    <property type="evidence" value="ECO:0007669"/>
    <property type="project" value="TreeGrafter"/>
</dbReference>
<evidence type="ECO:0000256" key="9">
    <source>
        <dbReference type="ARBA" id="ARBA00023136"/>
    </source>
</evidence>
<organism evidence="12 13">
    <name type="scientific">Thermanaeromonas toyohensis ToBE</name>
    <dbReference type="NCBI Taxonomy" id="698762"/>
    <lineage>
        <taxon>Bacteria</taxon>
        <taxon>Bacillati</taxon>
        <taxon>Bacillota</taxon>
        <taxon>Clostridia</taxon>
        <taxon>Neomoorellales</taxon>
        <taxon>Neomoorellaceae</taxon>
        <taxon>Thermanaeromonas</taxon>
    </lineage>
</organism>
<evidence type="ECO:0000256" key="8">
    <source>
        <dbReference type="ARBA" id="ARBA00022989"/>
    </source>
</evidence>
<evidence type="ECO:0000256" key="6">
    <source>
        <dbReference type="ARBA" id="ARBA00022960"/>
    </source>
</evidence>
<keyword evidence="4 11" id="KW-0808">Transferase</keyword>
<feature type="transmembrane region" description="Helical" evidence="11">
    <location>
        <begin position="73"/>
        <end position="94"/>
    </location>
</feature>
<evidence type="ECO:0000256" key="2">
    <source>
        <dbReference type="ARBA" id="ARBA00022475"/>
    </source>
</evidence>
<keyword evidence="10 11" id="KW-0961">Cell wall biogenesis/degradation</keyword>
<dbReference type="PANTHER" id="PTHR30474:SF1">
    <property type="entry name" value="PEPTIDOGLYCAN GLYCOSYLTRANSFERASE MRDB"/>
    <property type="match status" value="1"/>
</dbReference>
<accession>A0A1W1VH22</accession>
<keyword evidence="2 11" id="KW-1003">Cell membrane</keyword>
<dbReference type="Proteomes" id="UP000192569">
    <property type="component" value="Chromosome I"/>
</dbReference>
<comment type="similarity">
    <text evidence="11">Belongs to the SEDS family. MrdB/RodA subfamily.</text>
</comment>
<dbReference type="AlphaFoldDB" id="A0A1W1VH22"/>